<evidence type="ECO:0000256" key="4">
    <source>
        <dbReference type="ARBA" id="ARBA00022801"/>
    </source>
</evidence>
<dbReference type="InterPro" id="IPR029058">
    <property type="entry name" value="AB_hydrolase_fold"/>
</dbReference>
<dbReference type="Proteomes" id="UP000836404">
    <property type="component" value="Unassembled WGS sequence"/>
</dbReference>
<gene>
    <name evidence="10" type="ORF">JKILLFL_G9745</name>
</gene>
<keyword evidence="5" id="KW-1133">Transmembrane helix</keyword>
<evidence type="ECO:0000256" key="6">
    <source>
        <dbReference type="ARBA" id="ARBA00023136"/>
    </source>
</evidence>
<dbReference type="GO" id="GO:0005739">
    <property type="term" value="C:mitochondrion"/>
    <property type="evidence" value="ECO:0007669"/>
    <property type="project" value="UniProtKB-SubCell"/>
</dbReference>
<dbReference type="Pfam" id="PF04588">
    <property type="entry name" value="HIG_1_N"/>
    <property type="match status" value="1"/>
</dbReference>
<dbReference type="Gene3D" id="3.40.50.1820">
    <property type="entry name" value="alpha/beta hydrolase"/>
    <property type="match status" value="1"/>
</dbReference>
<keyword evidence="11" id="KW-1185">Reference proteome</keyword>
<protein>
    <recommendedName>
        <fullName evidence="9">HIG1 domain-containing protein</fullName>
    </recommendedName>
</protein>
<feature type="region of interest" description="Disordered" evidence="8">
    <location>
        <begin position="1"/>
        <end position="35"/>
    </location>
</feature>
<feature type="region of interest" description="Disordered" evidence="8">
    <location>
        <begin position="216"/>
        <end position="298"/>
    </location>
</feature>
<dbReference type="Gene3D" id="6.10.140.1320">
    <property type="match status" value="1"/>
</dbReference>
<keyword evidence="3" id="KW-0812">Transmembrane</keyword>
<evidence type="ECO:0000256" key="2">
    <source>
        <dbReference type="ARBA" id="ARBA00008645"/>
    </source>
</evidence>
<evidence type="ECO:0000256" key="5">
    <source>
        <dbReference type="ARBA" id="ARBA00022989"/>
    </source>
</evidence>
<proteinExistence type="inferred from homology"/>
<evidence type="ECO:0000256" key="7">
    <source>
        <dbReference type="SAM" id="Coils"/>
    </source>
</evidence>
<dbReference type="SUPFAM" id="SSF53474">
    <property type="entry name" value="alpha/beta-Hydrolases"/>
    <property type="match status" value="1"/>
</dbReference>
<evidence type="ECO:0000313" key="10">
    <source>
        <dbReference type="EMBL" id="CAD6953810.1"/>
    </source>
</evidence>
<dbReference type="GO" id="GO:0052689">
    <property type="term" value="F:carboxylic ester hydrolase activity"/>
    <property type="evidence" value="ECO:0007669"/>
    <property type="project" value="TreeGrafter"/>
</dbReference>
<feature type="compositionally biased region" description="Low complexity" evidence="8">
    <location>
        <begin position="245"/>
        <end position="270"/>
    </location>
</feature>
<keyword evidence="7" id="KW-0175">Coiled coil</keyword>
<dbReference type="PANTHER" id="PTHR46118:SF4">
    <property type="entry name" value="PROTEIN ABHD11"/>
    <property type="match status" value="1"/>
</dbReference>
<feature type="coiled-coil region" evidence="7">
    <location>
        <begin position="148"/>
        <end position="175"/>
    </location>
</feature>
<dbReference type="Pfam" id="PF12697">
    <property type="entry name" value="Abhydrolase_6"/>
    <property type="match status" value="1"/>
</dbReference>
<feature type="compositionally biased region" description="Polar residues" evidence="8">
    <location>
        <begin position="132"/>
        <end position="142"/>
    </location>
</feature>
<comment type="similarity">
    <text evidence="2">Belongs to the AB hydrolase superfamily.</text>
</comment>
<dbReference type="EMBL" id="CAJHJF010006037">
    <property type="protein sequence ID" value="CAD6953810.1"/>
    <property type="molecule type" value="Genomic_DNA"/>
</dbReference>
<keyword evidence="4" id="KW-0378">Hydrolase</keyword>
<keyword evidence="6" id="KW-0472">Membrane</keyword>
<evidence type="ECO:0000256" key="3">
    <source>
        <dbReference type="ARBA" id="ARBA00022692"/>
    </source>
</evidence>
<dbReference type="PROSITE" id="PS51503">
    <property type="entry name" value="HIG1"/>
    <property type="match status" value="1"/>
</dbReference>
<name>A0A9N8M2K6_9BASI</name>
<reference evidence="10 11" key="1">
    <citation type="submission" date="2020-10" db="EMBL/GenBank/DDBJ databases">
        <authorList>
            <person name="Sedaghatjoo S."/>
        </authorList>
    </citation>
    <scope>NUCLEOTIDE SEQUENCE [LARGE SCALE GENOMIC DNA]</scope>
    <source>
        <strain evidence="10 11">LLFL</strain>
    </source>
</reference>
<dbReference type="AlphaFoldDB" id="A0A9N8M2K6"/>
<evidence type="ECO:0000259" key="9">
    <source>
        <dbReference type="PROSITE" id="PS51503"/>
    </source>
</evidence>
<comment type="subcellular location">
    <subcellularLocation>
        <location evidence="1">Mitochondrion</location>
    </subcellularLocation>
</comment>
<organism evidence="10 11">
    <name type="scientific">Tilletia laevis</name>
    <dbReference type="NCBI Taxonomy" id="157183"/>
    <lineage>
        <taxon>Eukaryota</taxon>
        <taxon>Fungi</taxon>
        <taxon>Dikarya</taxon>
        <taxon>Basidiomycota</taxon>
        <taxon>Ustilaginomycotina</taxon>
        <taxon>Exobasidiomycetes</taxon>
        <taxon>Tilletiales</taxon>
        <taxon>Tilletiaceae</taxon>
        <taxon>Tilletia</taxon>
    </lineage>
</organism>
<dbReference type="InterPro" id="IPR000073">
    <property type="entry name" value="AB_hydrolase_1"/>
</dbReference>
<evidence type="ECO:0000313" key="11">
    <source>
        <dbReference type="Proteomes" id="UP000836404"/>
    </source>
</evidence>
<feature type="domain" description="HIG1" evidence="9">
    <location>
        <begin position="39"/>
        <end position="130"/>
    </location>
</feature>
<accession>A0A9N8M2K6</accession>
<dbReference type="PANTHER" id="PTHR46118">
    <property type="entry name" value="PROTEIN ABHD11"/>
    <property type="match status" value="1"/>
</dbReference>
<feature type="region of interest" description="Disordered" evidence="8">
    <location>
        <begin position="122"/>
        <end position="144"/>
    </location>
</feature>
<feature type="compositionally biased region" description="Pro residues" evidence="8">
    <location>
        <begin position="1"/>
        <end position="10"/>
    </location>
</feature>
<dbReference type="InterPro" id="IPR007667">
    <property type="entry name" value="Hypoxia_induced_domain"/>
</dbReference>
<sequence>MASQYIPPPVLDAQPDTPSSSPSSSPSPSPSLKQKTDIFDTSDAAFASELTPTPRDKLIRKLKEQPLVPLGSLLTCAALIAASNQLRKGNREQFNRALRWRVGFQGLTVVAAVAGSLYYASAPPPSASSSSENDTPSITTSPGRPATVLQLERAQERQQEERAALRRRLRDAEDLHAEELRLAAAAAEAGMARESASEKDAEDRAQVERYIIGSGKARPVFGQDARRQHAPTPPLRKPSERIFPSARTRTRTSIARSLSTAADSASSAPAGPTGQTVDLKYDLHQPRSSPPAKEGEGQPGAVVIAHGLFGSKQNWGTLGKSIAARTGLPVYALDLRNHGASPHVDSLHYKDMAADIVHFIQDKVQPETRGKPVVLIGHSMGGKATLAVALSPDLPKDLLTGIISVDMSPQRGALSKEFMGYVDAMEEIERAQCSSRKQADEILQRWEKEISVRQFLLTNLTRNPSDAPFWTFRIPLHIIRRHIAQLGDFPYSPADGSTYGGKTLFVKGSKSAYINRKNIPLAREFFPQMRLLTLEAGHWVQAEKPREFVDLVEKFVSGEEEVGERPVEEV</sequence>
<comment type="caution">
    <text evidence="10">The sequence shown here is derived from an EMBL/GenBank/DDBJ whole genome shotgun (WGS) entry which is preliminary data.</text>
</comment>
<evidence type="ECO:0000256" key="1">
    <source>
        <dbReference type="ARBA" id="ARBA00004173"/>
    </source>
</evidence>
<evidence type="ECO:0000256" key="8">
    <source>
        <dbReference type="SAM" id="MobiDB-lite"/>
    </source>
</evidence>